<dbReference type="Proteomes" id="UP000016927">
    <property type="component" value="Unassembled WGS sequence"/>
</dbReference>
<dbReference type="InterPro" id="IPR036774">
    <property type="entry name" value="ERV/ALR_sulphydryl_oxid_sf"/>
</dbReference>
<dbReference type="PROSITE" id="PS51324">
    <property type="entry name" value="ERV_ALR"/>
    <property type="match status" value="1"/>
</dbReference>
<dbReference type="EMBL" id="KB908974">
    <property type="protein sequence ID" value="EOB13550.1"/>
    <property type="molecule type" value="Genomic_DNA"/>
</dbReference>
<feature type="domain" description="ERV/ALR sulfhydryl oxidase" evidence="7">
    <location>
        <begin position="65"/>
        <end position="166"/>
    </location>
</feature>
<keyword evidence="6" id="KW-0472">Membrane</keyword>
<dbReference type="PANTHER" id="PTHR12645">
    <property type="entry name" value="ALR/ERV"/>
    <property type="match status" value="1"/>
</dbReference>
<dbReference type="VEuPathDB" id="MicrosporidiaDB:NBO_66g0009"/>
<keyword evidence="6" id="KW-0812">Transmembrane</keyword>
<evidence type="ECO:0000313" key="8">
    <source>
        <dbReference type="EMBL" id="EOB13550.1"/>
    </source>
</evidence>
<dbReference type="InterPro" id="IPR017905">
    <property type="entry name" value="ERV/ALR_sulphydryl_oxidase"/>
</dbReference>
<keyword evidence="3 6" id="KW-0274">FAD</keyword>
<dbReference type="GO" id="GO:0050660">
    <property type="term" value="F:flavin adenine dinucleotide binding"/>
    <property type="evidence" value="ECO:0007669"/>
    <property type="project" value="TreeGrafter"/>
</dbReference>
<dbReference type="SUPFAM" id="SSF69000">
    <property type="entry name" value="FAD-dependent thiol oxidase"/>
    <property type="match status" value="1"/>
</dbReference>
<evidence type="ECO:0000313" key="9">
    <source>
        <dbReference type="Proteomes" id="UP000016927"/>
    </source>
</evidence>
<dbReference type="HOGENOM" id="CLU_070631_2_2_1"/>
<keyword evidence="6" id="KW-1133">Transmembrane helix</keyword>
<evidence type="ECO:0000256" key="2">
    <source>
        <dbReference type="ARBA" id="ARBA00022630"/>
    </source>
</evidence>
<dbReference type="FunFam" id="1.20.120.310:FF:000002">
    <property type="entry name" value="Sulfhydryl oxidase"/>
    <property type="match status" value="1"/>
</dbReference>
<reference evidence="8 9" key="1">
    <citation type="journal article" date="2013" name="BMC Genomics">
        <title>Comparative genomics of parasitic silkworm microsporidia reveal an association between genome expansion and host adaptation.</title>
        <authorList>
            <person name="Pan G."/>
            <person name="Xu J."/>
            <person name="Li T."/>
            <person name="Xia Q."/>
            <person name="Liu S.L."/>
            <person name="Zhang G."/>
            <person name="Li S."/>
            <person name="Li C."/>
            <person name="Liu H."/>
            <person name="Yang L."/>
            <person name="Liu T."/>
            <person name="Zhang X."/>
            <person name="Wu Z."/>
            <person name="Fan W."/>
            <person name="Dang X."/>
            <person name="Xiang H."/>
            <person name="Tao M."/>
            <person name="Li Y."/>
            <person name="Hu J."/>
            <person name="Li Z."/>
            <person name="Lin L."/>
            <person name="Luo J."/>
            <person name="Geng L."/>
            <person name="Wang L."/>
            <person name="Long M."/>
            <person name="Wan Y."/>
            <person name="He N."/>
            <person name="Zhang Z."/>
            <person name="Lu C."/>
            <person name="Keeling P.J."/>
            <person name="Wang J."/>
            <person name="Xiang Z."/>
            <person name="Zhou Z."/>
        </authorList>
    </citation>
    <scope>NUCLEOTIDE SEQUENCE [LARGE SCALE GENOMIC DNA]</scope>
    <source>
        <strain evidence="9">CQ1 / CVCC 102059</strain>
    </source>
</reference>
<dbReference type="PANTHER" id="PTHR12645:SF1">
    <property type="entry name" value="FAD-LINKED SULFHYDRYL OXIDASE ERV2"/>
    <property type="match status" value="1"/>
</dbReference>
<evidence type="ECO:0000259" key="7">
    <source>
        <dbReference type="PROSITE" id="PS51324"/>
    </source>
</evidence>
<keyword evidence="4 6" id="KW-0560">Oxidoreductase</keyword>
<dbReference type="STRING" id="578461.R0MHD1"/>
<evidence type="ECO:0000256" key="5">
    <source>
        <dbReference type="ARBA" id="ARBA00023157"/>
    </source>
</evidence>
<comment type="catalytic activity">
    <reaction evidence="6">
        <text>2 R'C(R)SH + O2 = R'C(R)S-S(R)CR' + H2O2</text>
        <dbReference type="Rhea" id="RHEA:17357"/>
        <dbReference type="ChEBI" id="CHEBI:15379"/>
        <dbReference type="ChEBI" id="CHEBI:16240"/>
        <dbReference type="ChEBI" id="CHEBI:16520"/>
        <dbReference type="ChEBI" id="CHEBI:17412"/>
        <dbReference type="EC" id="1.8.3.2"/>
    </reaction>
</comment>
<gene>
    <name evidence="8" type="primary">ERV1</name>
    <name evidence="8" type="ORF">NBO_66g0009</name>
</gene>
<evidence type="ECO:0000256" key="1">
    <source>
        <dbReference type="ARBA" id="ARBA00001974"/>
    </source>
</evidence>
<evidence type="ECO:0000256" key="4">
    <source>
        <dbReference type="ARBA" id="ARBA00023002"/>
    </source>
</evidence>
<protein>
    <recommendedName>
        <fullName evidence="6">Sulfhydryl oxidase</fullName>
        <ecNumber evidence="6">1.8.3.2</ecNumber>
    </recommendedName>
</protein>
<dbReference type="OMA" id="FALWMCQ"/>
<dbReference type="GO" id="GO:0005739">
    <property type="term" value="C:mitochondrion"/>
    <property type="evidence" value="ECO:0007669"/>
    <property type="project" value="TreeGrafter"/>
</dbReference>
<dbReference type="Pfam" id="PF04777">
    <property type="entry name" value="Evr1_Alr"/>
    <property type="match status" value="1"/>
</dbReference>
<keyword evidence="9" id="KW-1185">Reference proteome</keyword>
<sequence length="174" mass="19697">MNKEQAYLRALIILAICWSFYLCYNLFFKGSSEIIKKDKSIGRTIINSVAPTQGTLATVHNTKMSNREIRARLGRATWTLLHTMGAVYPAFPTVQHKKDTLQFIYLLSQLFPCGECAGHFQKLLSQNPPQVTSHDEFVGWLCKAHNIVNKRLGKEIVDCKKADDMWDCGCAADQ</sequence>
<feature type="transmembrane region" description="Helical" evidence="6">
    <location>
        <begin position="6"/>
        <end position="27"/>
    </location>
</feature>
<evidence type="ECO:0000256" key="6">
    <source>
        <dbReference type="RuleBase" id="RU371123"/>
    </source>
</evidence>
<dbReference type="OrthoDB" id="59470at2759"/>
<dbReference type="AlphaFoldDB" id="R0MHD1"/>
<organism evidence="8 9">
    <name type="scientific">Nosema bombycis (strain CQ1 / CVCC 102059)</name>
    <name type="common">Microsporidian parasite</name>
    <name type="synonym">Pebrine of silkworm</name>
    <dbReference type="NCBI Taxonomy" id="578461"/>
    <lineage>
        <taxon>Eukaryota</taxon>
        <taxon>Fungi</taxon>
        <taxon>Fungi incertae sedis</taxon>
        <taxon>Microsporidia</taxon>
        <taxon>Nosematidae</taxon>
        <taxon>Nosema</taxon>
    </lineage>
</organism>
<proteinExistence type="predicted"/>
<accession>R0MHD1</accession>
<keyword evidence="2 6" id="KW-0285">Flavoprotein</keyword>
<dbReference type="GO" id="GO:0016971">
    <property type="term" value="F:flavin-dependent sulfhydryl oxidase activity"/>
    <property type="evidence" value="ECO:0007669"/>
    <property type="project" value="InterPro"/>
</dbReference>
<evidence type="ECO:0000256" key="3">
    <source>
        <dbReference type="ARBA" id="ARBA00022827"/>
    </source>
</evidence>
<dbReference type="EC" id="1.8.3.2" evidence="6"/>
<name>R0MHD1_NOSB1</name>
<dbReference type="InterPro" id="IPR039799">
    <property type="entry name" value="ALR/ERV"/>
</dbReference>
<comment type="cofactor">
    <cofactor evidence="1 6">
        <name>FAD</name>
        <dbReference type="ChEBI" id="CHEBI:57692"/>
    </cofactor>
</comment>
<dbReference type="Gene3D" id="1.20.120.310">
    <property type="entry name" value="ERV/ALR sulfhydryl oxidase domain"/>
    <property type="match status" value="1"/>
</dbReference>
<keyword evidence="5" id="KW-1015">Disulfide bond</keyword>